<protein>
    <recommendedName>
        <fullName evidence="9">Cobalamin biosynthesis protein CobD</fullName>
    </recommendedName>
</protein>
<dbReference type="Pfam" id="PF03186">
    <property type="entry name" value="CobD_Cbib"/>
    <property type="match status" value="1"/>
</dbReference>
<evidence type="ECO:0000256" key="9">
    <source>
        <dbReference type="HAMAP-Rule" id="MF_00024"/>
    </source>
</evidence>
<evidence type="ECO:0000256" key="4">
    <source>
        <dbReference type="ARBA" id="ARBA00022475"/>
    </source>
</evidence>
<gene>
    <name evidence="10" type="primary">cbiB</name>
    <name evidence="9" type="synonym">cobD</name>
    <name evidence="10" type="ORF">L3V18_09520</name>
</gene>
<comment type="subcellular location">
    <subcellularLocation>
        <location evidence="1 9">Cell membrane</location>
        <topology evidence="1 9">Multi-pass membrane protein</topology>
    </subcellularLocation>
</comment>
<evidence type="ECO:0000256" key="3">
    <source>
        <dbReference type="ARBA" id="ARBA00006263"/>
    </source>
</evidence>
<dbReference type="PANTHER" id="PTHR34308:SF1">
    <property type="entry name" value="COBALAMIN BIOSYNTHESIS PROTEIN CBIB"/>
    <property type="match status" value="1"/>
</dbReference>
<keyword evidence="5 9" id="KW-0169">Cobalamin biosynthesis</keyword>
<dbReference type="HAMAP" id="MF_00024">
    <property type="entry name" value="CobD_CbiB"/>
    <property type="match status" value="1"/>
</dbReference>
<dbReference type="EMBL" id="JAKJPO010000004">
    <property type="protein sequence ID" value="MCF7222020.1"/>
    <property type="molecule type" value="Genomic_DNA"/>
</dbReference>
<feature type="transmembrane region" description="Helical" evidence="9">
    <location>
        <begin position="289"/>
        <end position="306"/>
    </location>
</feature>
<comment type="function">
    <text evidence="9">Converts cobyric acid to cobinamide by the addition of aminopropanol on the F carboxylic group.</text>
</comment>
<evidence type="ECO:0000256" key="2">
    <source>
        <dbReference type="ARBA" id="ARBA00004953"/>
    </source>
</evidence>
<dbReference type="NCBIfam" id="TIGR00380">
    <property type="entry name" value="cobal_cbiB"/>
    <property type="match status" value="1"/>
</dbReference>
<evidence type="ECO:0000313" key="10">
    <source>
        <dbReference type="EMBL" id="MCF7222020.1"/>
    </source>
</evidence>
<evidence type="ECO:0000256" key="5">
    <source>
        <dbReference type="ARBA" id="ARBA00022573"/>
    </source>
</evidence>
<keyword evidence="8 9" id="KW-0472">Membrane</keyword>
<comment type="pathway">
    <text evidence="2 9">Cofactor biosynthesis; adenosylcobalamin biosynthesis.</text>
</comment>
<keyword evidence="11" id="KW-1185">Reference proteome</keyword>
<comment type="caution">
    <text evidence="10">The sequence shown here is derived from an EMBL/GenBank/DDBJ whole genome shotgun (WGS) entry which is preliminary data.</text>
</comment>
<evidence type="ECO:0000256" key="6">
    <source>
        <dbReference type="ARBA" id="ARBA00022692"/>
    </source>
</evidence>
<keyword evidence="7 9" id="KW-1133">Transmembrane helix</keyword>
<reference evidence="10" key="1">
    <citation type="submission" date="2022-01" db="EMBL/GenBank/DDBJ databases">
        <title>Lysobacter chinensis sp. nov., a bacterium isolated from cow dung compost.</title>
        <authorList>
            <person name="Liu Y."/>
        </authorList>
    </citation>
    <scope>NUCLEOTIDE SEQUENCE</scope>
    <source>
        <strain evidence="10">TLK-CK17</strain>
    </source>
</reference>
<reference evidence="10" key="2">
    <citation type="submission" date="2022-01" db="EMBL/GenBank/DDBJ databases">
        <authorList>
            <person name="Zhou L.Y."/>
        </authorList>
    </citation>
    <scope>NUCLEOTIDE SEQUENCE</scope>
    <source>
        <strain evidence="10">TLK-CK17</strain>
    </source>
</reference>
<evidence type="ECO:0000256" key="7">
    <source>
        <dbReference type="ARBA" id="ARBA00022989"/>
    </source>
</evidence>
<organism evidence="10 11">
    <name type="scientific">Marilutibacter chinensis</name>
    <dbReference type="NCBI Taxonomy" id="2912247"/>
    <lineage>
        <taxon>Bacteria</taxon>
        <taxon>Pseudomonadati</taxon>
        <taxon>Pseudomonadota</taxon>
        <taxon>Gammaproteobacteria</taxon>
        <taxon>Lysobacterales</taxon>
        <taxon>Lysobacteraceae</taxon>
        <taxon>Marilutibacter</taxon>
    </lineage>
</organism>
<dbReference type="PANTHER" id="PTHR34308">
    <property type="entry name" value="COBALAMIN BIOSYNTHESIS PROTEIN CBIB"/>
    <property type="match status" value="1"/>
</dbReference>
<sequence>MIAAAVAIAAVALDAVLGEPRRAHPLVAFGRWAGWIERHLHAGCRLRGLLAWSLAVLPWVGVAWALDAFARQLPTWLSAAYAALVLYAAIGLRSLGDHARPVADALDAGDLDAARAAVGRIVSRDTGALSSGQLAAAATESVLENGCDAVFGALFWFLLLGVPGVVLYRLANTLDAMWGYRTPRFARFGWAAARIDDALNLLPARLTAATYALCGHTASAWHCWRRQAGAWDSPNAGPVMAAGAGALRTCLGGPAPYHGRWKARPPLGEGQPPDAIAVRRALVLVRNGVVVWLAVASVATFALEAWRHA</sequence>
<feature type="transmembrane region" description="Helical" evidence="9">
    <location>
        <begin position="149"/>
        <end position="171"/>
    </location>
</feature>
<keyword evidence="4 9" id="KW-1003">Cell membrane</keyword>
<dbReference type="InterPro" id="IPR004485">
    <property type="entry name" value="Cobalamin_biosynth_CobD/CbiB"/>
</dbReference>
<keyword evidence="6 9" id="KW-0812">Transmembrane</keyword>
<evidence type="ECO:0000256" key="8">
    <source>
        <dbReference type="ARBA" id="ARBA00023136"/>
    </source>
</evidence>
<accession>A0ABS9HV35</accession>
<proteinExistence type="inferred from homology"/>
<comment type="caution">
    <text evidence="9">Lacks conserved residue(s) required for the propagation of feature annotation.</text>
</comment>
<evidence type="ECO:0000256" key="1">
    <source>
        <dbReference type="ARBA" id="ARBA00004651"/>
    </source>
</evidence>
<evidence type="ECO:0000313" key="11">
    <source>
        <dbReference type="Proteomes" id="UP001430796"/>
    </source>
</evidence>
<feature type="transmembrane region" description="Helical" evidence="9">
    <location>
        <begin position="49"/>
        <end position="66"/>
    </location>
</feature>
<name>A0ABS9HV35_9GAMM</name>
<comment type="similarity">
    <text evidence="3 9">Belongs to the CobD/CbiB family.</text>
</comment>
<dbReference type="Proteomes" id="UP001430796">
    <property type="component" value="Unassembled WGS sequence"/>
</dbReference>